<evidence type="ECO:0000313" key="2">
    <source>
        <dbReference type="EMBL" id="QDC36511.1"/>
    </source>
</evidence>
<dbReference type="Proteomes" id="UP000311469">
    <property type="component" value="Chromosome cSF1"/>
</dbReference>
<dbReference type="PANTHER" id="PTHR36505">
    <property type="entry name" value="BLR1072 PROTEIN"/>
    <property type="match status" value="1"/>
</dbReference>
<dbReference type="AlphaFoldDB" id="A0A5B8CIC3"/>
<evidence type="ECO:0000259" key="1">
    <source>
        <dbReference type="Pfam" id="PF05239"/>
    </source>
</evidence>
<gene>
    <name evidence="2" type="ORF">FIL70_03880</name>
</gene>
<reference evidence="2 3" key="1">
    <citation type="submission" date="2019-06" db="EMBL/GenBank/DDBJ databases">
        <title>Genome organization and adaptive potential of archetypical organophosphate degarding Sphingobium fuliginis ATCC 27551.</title>
        <authorList>
            <person name="Sarwar A."/>
            <person name="Parthasarathy S."/>
            <person name="Singh C."/>
            <person name="Siddavattam D."/>
        </authorList>
    </citation>
    <scope>NUCLEOTIDE SEQUENCE [LARGE SCALE GENOMIC DNA]</scope>
    <source>
        <strain evidence="2 3">ATCC 27551</strain>
    </source>
</reference>
<dbReference type="SUPFAM" id="SSF50346">
    <property type="entry name" value="PRC-barrel domain"/>
    <property type="match status" value="1"/>
</dbReference>
<protein>
    <submittedName>
        <fullName evidence="2">PRC-barrel domain containing protein</fullName>
    </submittedName>
</protein>
<name>A0A5B8CIC3_SPHSA</name>
<dbReference type="InterPro" id="IPR011033">
    <property type="entry name" value="PRC_barrel-like_sf"/>
</dbReference>
<accession>A0A5B8CIC3</accession>
<dbReference type="InterPro" id="IPR027275">
    <property type="entry name" value="PRC-brl_dom"/>
</dbReference>
<evidence type="ECO:0000313" key="3">
    <source>
        <dbReference type="Proteomes" id="UP000311469"/>
    </source>
</evidence>
<dbReference type="PANTHER" id="PTHR36505:SF1">
    <property type="entry name" value="BLR1072 PROTEIN"/>
    <property type="match status" value="1"/>
</dbReference>
<dbReference type="KEGG" id="sufl:FIL70_03880"/>
<dbReference type="RefSeq" id="WP_021228603.1">
    <property type="nucleotide sequence ID" value="NZ_CP041016.1"/>
</dbReference>
<feature type="domain" description="PRC-barrel" evidence="1">
    <location>
        <begin position="18"/>
        <end position="93"/>
    </location>
</feature>
<sequence>MTDTDRDVSTDETTSLIASNKVEGTTVYNPAGDKLGSIYNFMVDKRSGQVEYAVLQFGGILGIGSDYYPLPWKVLTYDTEQSGYVVDIDKERLERAPHYGSDEPRYDRAYGEQVYGFYGVPYI</sequence>
<dbReference type="Gene3D" id="2.30.30.240">
    <property type="entry name" value="PRC-barrel domain"/>
    <property type="match status" value="1"/>
</dbReference>
<dbReference type="Pfam" id="PF05239">
    <property type="entry name" value="PRC"/>
    <property type="match status" value="1"/>
</dbReference>
<dbReference type="EMBL" id="CP041016">
    <property type="protein sequence ID" value="QDC36511.1"/>
    <property type="molecule type" value="Genomic_DNA"/>
</dbReference>
<organism evidence="2 3">
    <name type="scientific">Sphingobium fuliginis ATCC 27551</name>
    <dbReference type="NCBI Taxonomy" id="1208342"/>
    <lineage>
        <taxon>Bacteria</taxon>
        <taxon>Pseudomonadati</taxon>
        <taxon>Pseudomonadota</taxon>
        <taxon>Alphaproteobacteria</taxon>
        <taxon>Sphingomonadales</taxon>
        <taxon>Sphingomonadaceae</taxon>
        <taxon>Sphingobium</taxon>
    </lineage>
</organism>
<proteinExistence type="predicted"/>